<dbReference type="SUPFAM" id="SSF48452">
    <property type="entry name" value="TPR-like"/>
    <property type="match status" value="1"/>
</dbReference>
<dbReference type="InterPro" id="IPR011990">
    <property type="entry name" value="TPR-like_helical_dom_sf"/>
</dbReference>
<comment type="caution">
    <text evidence="1">The sequence shown here is derived from an EMBL/GenBank/DDBJ whole genome shotgun (WGS) entry which is preliminary data.</text>
</comment>
<evidence type="ECO:0000313" key="1">
    <source>
        <dbReference type="EMBL" id="MBK4348427.1"/>
    </source>
</evidence>
<reference evidence="1" key="1">
    <citation type="submission" date="2021-01" db="EMBL/GenBank/DDBJ databases">
        <title>Lacisediminihabitans sp. nov. strain G11-30, isolated from Antarctic Soil.</title>
        <authorList>
            <person name="Li J."/>
        </authorList>
    </citation>
    <scope>NUCLEOTIDE SEQUENCE</scope>
    <source>
        <strain evidence="1">G11-30</strain>
    </source>
</reference>
<name>A0A934SKM1_9MICO</name>
<organism evidence="1 2">
    <name type="scientific">Lacisediminihabitans changchengi</name>
    <dbReference type="NCBI Taxonomy" id="2787634"/>
    <lineage>
        <taxon>Bacteria</taxon>
        <taxon>Bacillati</taxon>
        <taxon>Actinomycetota</taxon>
        <taxon>Actinomycetes</taxon>
        <taxon>Micrococcales</taxon>
        <taxon>Microbacteriaceae</taxon>
        <taxon>Lacisediminihabitans</taxon>
    </lineage>
</organism>
<keyword evidence="2" id="KW-1185">Reference proteome</keyword>
<dbReference type="EMBL" id="JAEPES010000004">
    <property type="protein sequence ID" value="MBK4348427.1"/>
    <property type="molecule type" value="Genomic_DNA"/>
</dbReference>
<sequence>MMITGYDPQTLRELVDVPAVEARLAALGDSRSTDVLGEKAVLLRLLGRLDEALATAEQAFRLEHFSGDRERLTRARMRRAQVFQFSGQLERALAEMTAARRTAAGEEWSSTEAFAAQHEGKILFDLGRFSEARESVAHALAVRERIQAPAEQIESSLFALGVIERRIAEGS</sequence>
<accession>A0A934SKM1</accession>
<evidence type="ECO:0000313" key="2">
    <source>
        <dbReference type="Proteomes" id="UP000636458"/>
    </source>
</evidence>
<dbReference type="Proteomes" id="UP000636458">
    <property type="component" value="Unassembled WGS sequence"/>
</dbReference>
<gene>
    <name evidence="1" type="ORF">IV501_12340</name>
</gene>
<dbReference type="AlphaFoldDB" id="A0A934SKM1"/>
<proteinExistence type="predicted"/>
<evidence type="ECO:0008006" key="3">
    <source>
        <dbReference type="Google" id="ProtNLM"/>
    </source>
</evidence>
<protein>
    <recommendedName>
        <fullName evidence="3">Tetratricopeptide repeat protein</fullName>
    </recommendedName>
</protein>
<dbReference type="Gene3D" id="1.25.40.10">
    <property type="entry name" value="Tetratricopeptide repeat domain"/>
    <property type="match status" value="1"/>
</dbReference>
<dbReference type="RefSeq" id="WP_200556633.1">
    <property type="nucleotide sequence ID" value="NZ_JAEPES010000004.1"/>
</dbReference>